<dbReference type="PANTHER" id="PTHR43157:SF31">
    <property type="entry name" value="PHOSPHATIDYLINOSITOL-GLYCAN BIOSYNTHESIS CLASS F PROTEIN"/>
    <property type="match status" value="1"/>
</dbReference>
<reference evidence="2 3" key="1">
    <citation type="submission" date="2017-04" db="EMBL/GenBank/DDBJ databases">
        <title>A new member of the family Flavobacteriaceae isolated from ascidians.</title>
        <authorList>
            <person name="Chen L."/>
        </authorList>
    </citation>
    <scope>NUCLEOTIDE SEQUENCE [LARGE SCALE GENOMIC DNA]</scope>
    <source>
        <strain evidence="2 3">HQA918</strain>
    </source>
</reference>
<dbReference type="OrthoDB" id="597510at2"/>
<organism evidence="2 3">
    <name type="scientific">Sediminicola luteus</name>
    <dbReference type="NCBI Taxonomy" id="319238"/>
    <lineage>
        <taxon>Bacteria</taxon>
        <taxon>Pseudomonadati</taxon>
        <taxon>Bacteroidota</taxon>
        <taxon>Flavobacteriia</taxon>
        <taxon>Flavobacteriales</taxon>
        <taxon>Flavobacteriaceae</taxon>
        <taxon>Sediminicola</taxon>
    </lineage>
</organism>
<dbReference type="InterPro" id="IPR036291">
    <property type="entry name" value="NAD(P)-bd_dom_sf"/>
</dbReference>
<dbReference type="Proteomes" id="UP000219559">
    <property type="component" value="Unassembled WGS sequence"/>
</dbReference>
<gene>
    <name evidence="2" type="ORF">B7P33_16780</name>
</gene>
<dbReference type="PRINTS" id="PR00081">
    <property type="entry name" value="GDHRDH"/>
</dbReference>
<protein>
    <recommendedName>
        <fullName evidence="4">Short-chain dehydrogenase</fullName>
    </recommendedName>
</protein>
<keyword evidence="3" id="KW-1185">Reference proteome</keyword>
<dbReference type="Pfam" id="PF00106">
    <property type="entry name" value="adh_short"/>
    <property type="match status" value="1"/>
</dbReference>
<evidence type="ECO:0000313" key="3">
    <source>
        <dbReference type="Proteomes" id="UP000219559"/>
    </source>
</evidence>
<dbReference type="Gene3D" id="3.40.50.720">
    <property type="entry name" value="NAD(P)-binding Rossmann-like Domain"/>
    <property type="match status" value="1"/>
</dbReference>
<dbReference type="InterPro" id="IPR002347">
    <property type="entry name" value="SDR_fam"/>
</dbReference>
<dbReference type="GO" id="GO:0016491">
    <property type="term" value="F:oxidoreductase activity"/>
    <property type="evidence" value="ECO:0007669"/>
    <property type="project" value="UniProtKB-KW"/>
</dbReference>
<proteinExistence type="predicted"/>
<dbReference type="AlphaFoldDB" id="A0A2A4G4M5"/>
<dbReference type="SUPFAM" id="SSF51735">
    <property type="entry name" value="NAD(P)-binding Rossmann-fold domains"/>
    <property type="match status" value="1"/>
</dbReference>
<evidence type="ECO:0000313" key="2">
    <source>
        <dbReference type="EMBL" id="PCE62930.1"/>
    </source>
</evidence>
<name>A0A2A4G4M5_9FLAO</name>
<evidence type="ECO:0000256" key="1">
    <source>
        <dbReference type="ARBA" id="ARBA00023002"/>
    </source>
</evidence>
<evidence type="ECO:0008006" key="4">
    <source>
        <dbReference type="Google" id="ProtNLM"/>
    </source>
</evidence>
<dbReference type="NCBIfam" id="NF004846">
    <property type="entry name" value="PRK06197.1"/>
    <property type="match status" value="1"/>
</dbReference>
<accession>A0A2A4G4M5</accession>
<dbReference type="EMBL" id="NBWU01000007">
    <property type="protein sequence ID" value="PCE62930.1"/>
    <property type="molecule type" value="Genomic_DNA"/>
</dbReference>
<keyword evidence="1" id="KW-0560">Oxidoreductase</keyword>
<comment type="caution">
    <text evidence="2">The sequence shown here is derived from an EMBL/GenBank/DDBJ whole genome shotgun (WGS) entry which is preliminary data.</text>
</comment>
<dbReference type="PANTHER" id="PTHR43157">
    <property type="entry name" value="PHOSPHATIDYLINOSITOL-GLYCAN BIOSYNTHESIS CLASS F PROTEIN-RELATED"/>
    <property type="match status" value="1"/>
</dbReference>
<sequence>MAKHWTAQDIPNQSGKKVLITGGNRGLGFQMALELARKQAQVTLACRSTRKGNAAAERIRSLLGAAVQVEVLALDLNDLESIRDFTGAYKERHNSLDILINNAAVVNLKEKSTNPMGWEMHMATNHLGHFALTAQLYPIIRDTEGARVVTMGSGAHKFGTLDLSDIHWEKRPYDRSISYGDSKLANMLFMRKLQQKFETEGVNAISVGAHPGLSATERQQSIGIGGWLTKIMAQPVSKGVLPALRAATDPEVKGGAYYGPRYMICGYPILAGLDKKALDQKKADTLWELSEHLTRTTF</sequence>
<dbReference type="RefSeq" id="WP_097441041.1">
    <property type="nucleotide sequence ID" value="NZ_KZ300477.1"/>
</dbReference>